<dbReference type="InterPro" id="IPR022684">
    <property type="entry name" value="Calpain_cysteine_protease"/>
</dbReference>
<proteinExistence type="inferred from homology"/>
<comment type="caution">
    <text evidence="10">The sequence shown here is derived from an EMBL/GenBank/DDBJ whole genome shotgun (WGS) entry which is preliminary data.</text>
</comment>
<evidence type="ECO:0000256" key="6">
    <source>
        <dbReference type="PROSITE-ProRule" id="PRU00239"/>
    </source>
</evidence>
<dbReference type="InterPro" id="IPR001300">
    <property type="entry name" value="Peptidase_C2_calpain_cat"/>
</dbReference>
<dbReference type="GO" id="GO:0006508">
    <property type="term" value="P:proteolysis"/>
    <property type="evidence" value="ECO:0007669"/>
    <property type="project" value="InterPro"/>
</dbReference>
<evidence type="ECO:0000313" key="11">
    <source>
        <dbReference type="Proteomes" id="UP000626109"/>
    </source>
</evidence>
<feature type="non-terminal residue" evidence="10">
    <location>
        <position position="1"/>
    </location>
</feature>
<feature type="non-terminal residue" evidence="10">
    <location>
        <position position="361"/>
    </location>
</feature>
<keyword evidence="3 7" id="KW-0863">Zinc-finger</keyword>
<evidence type="ECO:0008006" key="12">
    <source>
        <dbReference type="Google" id="ProtNLM"/>
    </source>
</evidence>
<keyword evidence="4" id="KW-0862">Zinc</keyword>
<dbReference type="PANTHER" id="PTHR10183:SF382">
    <property type="entry name" value="CALPAIN-15"/>
    <property type="match status" value="1"/>
</dbReference>
<dbReference type="InterPro" id="IPR010666">
    <property type="entry name" value="Znf_GRF"/>
</dbReference>
<dbReference type="Pfam" id="PF00648">
    <property type="entry name" value="Peptidase_C2"/>
    <property type="match status" value="1"/>
</dbReference>
<gene>
    <name evidence="10" type="ORF">PGLA2088_LOCUS4835</name>
</gene>
<feature type="domain" description="Calpain catalytic" evidence="8">
    <location>
        <begin position="59"/>
        <end position="338"/>
    </location>
</feature>
<sequence length="361" mass="39010">AGLRKWRASASGHPGVDVGPSQAVWMLVEGDDDQPQRNPRVAIQHKVWEQMAAVRTSKSFVDDAFPPGPRAVDGRSVVPEQSAVGNADFFRATMSELGKASRPAKGDNAEGVLCLCGQPAQLRTVEKRGPTFGRPYLACPMKSCRFFEFADRHSTLAALELVWKRFPATGVKCADSDDAPSWGWNVVGDAGFRPSDLQQGGVGDCWFMSALAVVAERHDLMAKLLPNLNAGGESGCQEVRLFLDGRWTSVLVDDHLPTTTRQKRPTPDGSGLVFGRCAERQLWVSLIEKAYAKAHGSYNSISGGVISEALLDLTGAPTEVVHFRDPDFDADLFWARLVTLLQAGCPVGCGTSAETIEELGL</sequence>
<dbReference type="InterPro" id="IPR000169">
    <property type="entry name" value="Pept_cys_AS"/>
</dbReference>
<evidence type="ECO:0000256" key="3">
    <source>
        <dbReference type="ARBA" id="ARBA00022771"/>
    </source>
</evidence>
<evidence type="ECO:0000256" key="4">
    <source>
        <dbReference type="ARBA" id="ARBA00022833"/>
    </source>
</evidence>
<comment type="similarity">
    <text evidence="1">Belongs to the peptidase C2 family.</text>
</comment>
<feature type="active site" evidence="5">
    <location>
        <position position="205"/>
    </location>
</feature>
<dbReference type="EMBL" id="CAJNNW010004467">
    <property type="protein sequence ID" value="CAE8646460.1"/>
    <property type="molecule type" value="Genomic_DNA"/>
</dbReference>
<dbReference type="GO" id="GO:0008270">
    <property type="term" value="F:zinc ion binding"/>
    <property type="evidence" value="ECO:0007669"/>
    <property type="project" value="UniProtKB-KW"/>
</dbReference>
<dbReference type="SUPFAM" id="SSF54001">
    <property type="entry name" value="Cysteine proteinases"/>
    <property type="match status" value="1"/>
</dbReference>
<protein>
    <recommendedName>
        <fullName evidence="12">Calpain catalytic domain-containing protein</fullName>
    </recommendedName>
</protein>
<evidence type="ECO:0000256" key="5">
    <source>
        <dbReference type="PIRSR" id="PIRSR622684-1"/>
    </source>
</evidence>
<keyword evidence="2" id="KW-0479">Metal-binding</keyword>
<dbReference type="GO" id="GO:0004198">
    <property type="term" value="F:calcium-dependent cysteine-type endopeptidase activity"/>
    <property type="evidence" value="ECO:0007669"/>
    <property type="project" value="InterPro"/>
</dbReference>
<evidence type="ECO:0000313" key="10">
    <source>
        <dbReference type="EMBL" id="CAE8646460.1"/>
    </source>
</evidence>
<dbReference type="Proteomes" id="UP000626109">
    <property type="component" value="Unassembled WGS sequence"/>
</dbReference>
<dbReference type="AlphaFoldDB" id="A0A813I617"/>
<dbReference type="PROSITE" id="PS50203">
    <property type="entry name" value="CALPAIN_CAT"/>
    <property type="match status" value="1"/>
</dbReference>
<evidence type="ECO:0000256" key="7">
    <source>
        <dbReference type="PROSITE-ProRule" id="PRU01343"/>
    </source>
</evidence>
<dbReference type="GO" id="GO:0005737">
    <property type="term" value="C:cytoplasm"/>
    <property type="evidence" value="ECO:0007669"/>
    <property type="project" value="TreeGrafter"/>
</dbReference>
<name>A0A813I617_POLGL</name>
<dbReference type="PANTHER" id="PTHR10183">
    <property type="entry name" value="CALPAIN"/>
    <property type="match status" value="1"/>
</dbReference>
<dbReference type="SMART" id="SM00230">
    <property type="entry name" value="CysPc"/>
    <property type="match status" value="1"/>
</dbReference>
<evidence type="ECO:0000256" key="2">
    <source>
        <dbReference type="ARBA" id="ARBA00022723"/>
    </source>
</evidence>
<evidence type="ECO:0000259" key="9">
    <source>
        <dbReference type="PROSITE" id="PS51999"/>
    </source>
</evidence>
<dbReference type="PROSITE" id="PS00139">
    <property type="entry name" value="THIOL_PROTEASE_CYS"/>
    <property type="match status" value="1"/>
</dbReference>
<dbReference type="PROSITE" id="PS51999">
    <property type="entry name" value="ZF_GRF"/>
    <property type="match status" value="1"/>
</dbReference>
<comment type="caution">
    <text evidence="6">Lacks conserved residue(s) required for the propagation of feature annotation.</text>
</comment>
<evidence type="ECO:0000256" key="1">
    <source>
        <dbReference type="ARBA" id="ARBA00007623"/>
    </source>
</evidence>
<dbReference type="InterPro" id="IPR038765">
    <property type="entry name" value="Papain-like_cys_pep_sf"/>
</dbReference>
<evidence type="ECO:0000259" key="8">
    <source>
        <dbReference type="PROSITE" id="PS50203"/>
    </source>
</evidence>
<dbReference type="Pfam" id="PF06839">
    <property type="entry name" value="Zn_ribbon_GRF"/>
    <property type="match status" value="1"/>
</dbReference>
<accession>A0A813I617</accession>
<reference evidence="10" key="1">
    <citation type="submission" date="2021-02" db="EMBL/GenBank/DDBJ databases">
        <authorList>
            <person name="Dougan E. K."/>
            <person name="Rhodes N."/>
            <person name="Thang M."/>
            <person name="Chan C."/>
        </authorList>
    </citation>
    <scope>NUCLEOTIDE SEQUENCE</scope>
</reference>
<organism evidence="10 11">
    <name type="scientific">Polarella glacialis</name>
    <name type="common">Dinoflagellate</name>
    <dbReference type="NCBI Taxonomy" id="89957"/>
    <lineage>
        <taxon>Eukaryota</taxon>
        <taxon>Sar</taxon>
        <taxon>Alveolata</taxon>
        <taxon>Dinophyceae</taxon>
        <taxon>Suessiales</taxon>
        <taxon>Suessiaceae</taxon>
        <taxon>Polarella</taxon>
    </lineage>
</organism>
<feature type="domain" description="GRF-type" evidence="9">
    <location>
        <begin position="114"/>
        <end position="153"/>
    </location>
</feature>